<feature type="domain" description="Sugar phosphate transporter" evidence="10">
    <location>
        <begin position="104"/>
        <end position="393"/>
    </location>
</feature>
<keyword evidence="6" id="KW-0809">Transit peptide</keyword>
<dbReference type="GO" id="GO:0015718">
    <property type="term" value="P:monocarboxylic acid transport"/>
    <property type="evidence" value="ECO:0007669"/>
    <property type="project" value="UniProtKB-ARBA"/>
</dbReference>
<dbReference type="GO" id="GO:0046943">
    <property type="term" value="F:carboxylic acid transmembrane transporter activity"/>
    <property type="evidence" value="ECO:0007669"/>
    <property type="project" value="UniProtKB-ARBA"/>
</dbReference>
<evidence type="ECO:0000256" key="7">
    <source>
        <dbReference type="ARBA" id="ARBA00022989"/>
    </source>
</evidence>
<dbReference type="InterPro" id="IPR037185">
    <property type="entry name" value="EmrE-like"/>
</dbReference>
<comment type="subcellular location">
    <subcellularLocation>
        <location evidence="1">Plastid</location>
        <location evidence="1">Chloroplast membrane</location>
        <topology evidence="1">Multi-pass membrane protein</topology>
    </subcellularLocation>
</comment>
<dbReference type="InterPro" id="IPR050186">
    <property type="entry name" value="TPT_transporter"/>
</dbReference>
<evidence type="ECO:0000256" key="4">
    <source>
        <dbReference type="ARBA" id="ARBA00022640"/>
    </source>
</evidence>
<comment type="caution">
    <text evidence="11">The sequence shown here is derived from an EMBL/GenBank/DDBJ whole genome shotgun (WGS) entry which is preliminary data.</text>
</comment>
<dbReference type="InterPro" id="IPR004696">
    <property type="entry name" value="Tpt_PEP_transl"/>
</dbReference>
<evidence type="ECO:0000256" key="5">
    <source>
        <dbReference type="ARBA" id="ARBA00022692"/>
    </source>
</evidence>
<feature type="transmembrane region" description="Helical" evidence="9">
    <location>
        <begin position="377"/>
        <end position="395"/>
    </location>
</feature>
<gene>
    <name evidence="11" type="ORF">NE237_032513</name>
</gene>
<keyword evidence="4" id="KW-0934">Plastid</keyword>
<dbReference type="SUPFAM" id="SSF103481">
    <property type="entry name" value="Multidrug resistance efflux transporter EmrE"/>
    <property type="match status" value="1"/>
</dbReference>
<feature type="transmembrane region" description="Helical" evidence="9">
    <location>
        <begin position="247"/>
        <end position="266"/>
    </location>
</feature>
<keyword evidence="5 9" id="KW-0812">Transmembrane</keyword>
<dbReference type="GO" id="GO:0015605">
    <property type="term" value="F:organophosphate ester transmembrane transporter activity"/>
    <property type="evidence" value="ECO:0007669"/>
    <property type="project" value="UniProtKB-ARBA"/>
</dbReference>
<dbReference type="GO" id="GO:0031969">
    <property type="term" value="C:chloroplast membrane"/>
    <property type="evidence" value="ECO:0007669"/>
    <property type="project" value="UniProtKB-SubCell"/>
</dbReference>
<dbReference type="OrthoDB" id="6418713at2759"/>
<dbReference type="InterPro" id="IPR004853">
    <property type="entry name" value="Sugar_P_trans_dom"/>
</dbReference>
<evidence type="ECO:0000313" key="12">
    <source>
        <dbReference type="Proteomes" id="UP001141806"/>
    </source>
</evidence>
<sequence>MICSVKQSTAALGVPDLLRLRPKASGLRPQYCPLPSLSMPKLSNSVVSGSKPLYISSVKAFGSSESARPRKPVIECKAADQSQPLDANVELSDKNAKAASAQKMKIGIYFATWWALNVVFNIYNKKVLNAYPFPWLTSTLSLAAGSLIMLVSWVLRIAEAPKTDFEFWKTLFPVAVAHTIGHVAATVSMSKVAVSFTHIIKSGEPAFSVLVSRFLLGETFPLPVYLSLIPIIGGCALSAVTELNFNMIGFMGAMISNLAFVFRNIFSKKGMKGKSVSGMNYYACLSIMSLLLLIPFAIAVEGPKLWATGWETSVAQIGPQLIWWVAAQSVFYHLYNQVSYMSLDEISPLTFSIGNTMKRISVIVSSIIIFRTPVQPVNALGAAIAVFGTFLYSQAKQ</sequence>
<evidence type="ECO:0000256" key="9">
    <source>
        <dbReference type="SAM" id="Phobius"/>
    </source>
</evidence>
<feature type="transmembrane region" description="Helical" evidence="9">
    <location>
        <begin position="278"/>
        <end position="300"/>
    </location>
</feature>
<accession>A0A9Q0L454</accession>
<dbReference type="EMBL" id="JAMYWD010000001">
    <property type="protein sequence ID" value="KAJ4981676.1"/>
    <property type="molecule type" value="Genomic_DNA"/>
</dbReference>
<dbReference type="Proteomes" id="UP001141806">
    <property type="component" value="Unassembled WGS sequence"/>
</dbReference>
<organism evidence="11 12">
    <name type="scientific">Protea cynaroides</name>
    <dbReference type="NCBI Taxonomy" id="273540"/>
    <lineage>
        <taxon>Eukaryota</taxon>
        <taxon>Viridiplantae</taxon>
        <taxon>Streptophyta</taxon>
        <taxon>Embryophyta</taxon>
        <taxon>Tracheophyta</taxon>
        <taxon>Spermatophyta</taxon>
        <taxon>Magnoliopsida</taxon>
        <taxon>Proteales</taxon>
        <taxon>Proteaceae</taxon>
        <taxon>Protea</taxon>
    </lineage>
</organism>
<dbReference type="Pfam" id="PF03151">
    <property type="entry name" value="TPT"/>
    <property type="match status" value="1"/>
</dbReference>
<feature type="transmembrane region" description="Helical" evidence="9">
    <location>
        <begin position="135"/>
        <end position="155"/>
    </location>
</feature>
<keyword evidence="8 9" id="KW-0472">Membrane</keyword>
<evidence type="ECO:0000256" key="3">
    <source>
        <dbReference type="ARBA" id="ARBA00022528"/>
    </source>
</evidence>
<protein>
    <recommendedName>
        <fullName evidence="10">Sugar phosphate transporter domain-containing protein</fullName>
    </recommendedName>
</protein>
<name>A0A9Q0L454_9MAGN</name>
<proteinExistence type="predicted"/>
<keyword evidence="12" id="KW-1185">Reference proteome</keyword>
<keyword evidence="2" id="KW-0813">Transport</keyword>
<evidence type="ECO:0000256" key="1">
    <source>
        <dbReference type="ARBA" id="ARBA00004508"/>
    </source>
</evidence>
<dbReference type="NCBIfam" id="TIGR00817">
    <property type="entry name" value="tpt"/>
    <property type="match status" value="1"/>
</dbReference>
<evidence type="ECO:0000256" key="8">
    <source>
        <dbReference type="ARBA" id="ARBA00023136"/>
    </source>
</evidence>
<keyword evidence="7 9" id="KW-1133">Transmembrane helix</keyword>
<keyword evidence="3" id="KW-0150">Chloroplast</keyword>
<dbReference type="AlphaFoldDB" id="A0A9Q0L454"/>
<reference evidence="11" key="1">
    <citation type="journal article" date="2023" name="Plant J.">
        <title>The genome of the king protea, Protea cynaroides.</title>
        <authorList>
            <person name="Chang J."/>
            <person name="Duong T.A."/>
            <person name="Schoeman C."/>
            <person name="Ma X."/>
            <person name="Roodt D."/>
            <person name="Barker N."/>
            <person name="Li Z."/>
            <person name="Van de Peer Y."/>
            <person name="Mizrachi E."/>
        </authorList>
    </citation>
    <scope>NUCLEOTIDE SEQUENCE</scope>
    <source>
        <tissue evidence="11">Young leaves</tissue>
    </source>
</reference>
<evidence type="ECO:0000256" key="6">
    <source>
        <dbReference type="ARBA" id="ARBA00022946"/>
    </source>
</evidence>
<evidence type="ECO:0000259" key="10">
    <source>
        <dbReference type="Pfam" id="PF03151"/>
    </source>
</evidence>
<feature type="transmembrane region" description="Helical" evidence="9">
    <location>
        <begin position="106"/>
        <end position="123"/>
    </location>
</feature>
<dbReference type="PANTHER" id="PTHR11132">
    <property type="entry name" value="SOLUTE CARRIER FAMILY 35"/>
    <property type="match status" value="1"/>
</dbReference>
<evidence type="ECO:0000256" key="2">
    <source>
        <dbReference type="ARBA" id="ARBA00022448"/>
    </source>
</evidence>
<evidence type="ECO:0000313" key="11">
    <source>
        <dbReference type="EMBL" id="KAJ4981676.1"/>
    </source>
</evidence>